<keyword evidence="2" id="KW-0011">Acute phase</keyword>
<dbReference type="PRINTS" id="PR00895">
    <property type="entry name" value="PENTAXIN"/>
</dbReference>
<comment type="cofactor">
    <cofactor evidence="10">
        <name>Ca(2+)</name>
        <dbReference type="ChEBI" id="CHEBI:29108"/>
    </cofactor>
    <text evidence="10">Binds 2 calcium ions per subunit.</text>
</comment>
<feature type="signal peptide" evidence="10">
    <location>
        <begin position="1"/>
        <end position="20"/>
    </location>
</feature>
<dbReference type="InParanoid" id="A0A6P8PER8"/>
<keyword evidence="7 9" id="KW-1015">Disulfide bond</keyword>
<comment type="subcellular location">
    <subcellularLocation>
        <location evidence="1 10">Secreted</location>
    </subcellularLocation>
</comment>
<dbReference type="GO" id="GO:0006953">
    <property type="term" value="P:acute-phase response"/>
    <property type="evidence" value="ECO:0007669"/>
    <property type="project" value="UniProtKB-KW"/>
</dbReference>
<proteinExistence type="inferred from homology"/>
<evidence type="ECO:0000256" key="4">
    <source>
        <dbReference type="ARBA" id="ARBA00022723"/>
    </source>
</evidence>
<dbReference type="KEGG" id="gsh:117349962"/>
<evidence type="ECO:0000259" key="11">
    <source>
        <dbReference type="PROSITE" id="PS51828"/>
    </source>
</evidence>
<feature type="domain" description="Pentraxin (PTX)" evidence="11">
    <location>
        <begin position="24"/>
        <end position="224"/>
    </location>
</feature>
<evidence type="ECO:0000256" key="3">
    <source>
        <dbReference type="ARBA" id="ARBA00022525"/>
    </source>
</evidence>
<keyword evidence="12" id="KW-1185">Reference proteome</keyword>
<sequence length="228" mass="25398">MERLSLCCLFLMSILGTGASTDLVKNVFLFPKESITSYVIVRPKEIAPLSSFTVCLRHYTVLTRPYALFSVANPGKFNDILIYIKSASTYTLHIGDEEMSFSVPESNVGWKHLCTSWESSTGVVTLWINGKPLPRSTMKKGYSVGIQPIMILGQEQDSHGGSFDKEQSFVGEMADVQMWNFILPPNDIQLAMTTSNLINGNVLDWALLDNELKGDAIIQPKLQDCTYC</sequence>
<evidence type="ECO:0000256" key="10">
    <source>
        <dbReference type="RuleBase" id="RU362112"/>
    </source>
</evidence>
<dbReference type="PANTHER" id="PTHR45869:SF7">
    <property type="entry name" value="C-REACTIVE PROTEIN"/>
    <property type="match status" value="1"/>
</dbReference>
<name>A0A6P8PER8_GEOSA</name>
<evidence type="ECO:0000256" key="9">
    <source>
        <dbReference type="PROSITE-ProRule" id="PRU01172"/>
    </source>
</evidence>
<feature type="chain" id="PRO_5028512833" description="Pentraxin family member" evidence="10">
    <location>
        <begin position="21"/>
        <end position="228"/>
    </location>
</feature>
<dbReference type="Proteomes" id="UP000515159">
    <property type="component" value="Chromosome 16"/>
</dbReference>
<dbReference type="SUPFAM" id="SSF49899">
    <property type="entry name" value="Concanavalin A-like lectins/glucanases"/>
    <property type="match status" value="1"/>
</dbReference>
<dbReference type="InterPro" id="IPR051005">
    <property type="entry name" value="Pentraxin_domain"/>
</dbReference>
<dbReference type="GO" id="GO:0046872">
    <property type="term" value="F:metal ion binding"/>
    <property type="evidence" value="ECO:0007669"/>
    <property type="project" value="UniProtKB-KW"/>
</dbReference>
<dbReference type="PANTHER" id="PTHR45869">
    <property type="entry name" value="C-REACTIVE PROTEIN-RELATED"/>
    <property type="match status" value="1"/>
</dbReference>
<dbReference type="PROSITE" id="PS00289">
    <property type="entry name" value="PTX_1"/>
    <property type="match status" value="1"/>
</dbReference>
<keyword evidence="6 10" id="KW-0106">Calcium</keyword>
<evidence type="ECO:0000256" key="1">
    <source>
        <dbReference type="ARBA" id="ARBA00004613"/>
    </source>
</evidence>
<dbReference type="FunFam" id="2.60.120.200:FF:000070">
    <property type="entry name" value="Serum amyloid P-component"/>
    <property type="match status" value="1"/>
</dbReference>
<evidence type="ECO:0000256" key="5">
    <source>
        <dbReference type="ARBA" id="ARBA00022729"/>
    </source>
</evidence>
<dbReference type="AlphaFoldDB" id="A0A6P8PER8"/>
<dbReference type="PROSITE" id="PS51828">
    <property type="entry name" value="PTX_2"/>
    <property type="match status" value="1"/>
</dbReference>
<evidence type="ECO:0000313" key="12">
    <source>
        <dbReference type="Proteomes" id="UP000515159"/>
    </source>
</evidence>
<dbReference type="FunCoup" id="A0A6P8PER8">
    <property type="interactions" value="196"/>
</dbReference>
<dbReference type="InterPro" id="IPR013320">
    <property type="entry name" value="ConA-like_dom_sf"/>
</dbReference>
<keyword evidence="3" id="KW-0964">Secreted</keyword>
<keyword evidence="4 10" id="KW-0479">Metal-binding</keyword>
<dbReference type="InterPro" id="IPR030476">
    <property type="entry name" value="Pentaxin_CS"/>
</dbReference>
<protein>
    <recommendedName>
        <fullName evidence="10">Pentraxin family member</fullName>
    </recommendedName>
</protein>
<evidence type="ECO:0000256" key="2">
    <source>
        <dbReference type="ARBA" id="ARBA00022486"/>
    </source>
</evidence>
<dbReference type="OrthoDB" id="547680at2759"/>
<dbReference type="RefSeq" id="XP_033779655.1">
    <property type="nucleotide sequence ID" value="XM_033923764.1"/>
</dbReference>
<dbReference type="CDD" id="cd00152">
    <property type="entry name" value="PTX"/>
    <property type="match status" value="1"/>
</dbReference>
<evidence type="ECO:0000313" key="13">
    <source>
        <dbReference type="RefSeq" id="XP_033779655.1"/>
    </source>
</evidence>
<feature type="disulfide bond" evidence="9">
    <location>
        <begin position="55"/>
        <end position="114"/>
    </location>
</feature>
<reference evidence="13" key="1">
    <citation type="submission" date="2025-08" db="UniProtKB">
        <authorList>
            <consortium name="RefSeq"/>
        </authorList>
    </citation>
    <scope>IDENTIFICATION</scope>
</reference>
<dbReference type="Pfam" id="PF00354">
    <property type="entry name" value="Pentaxin"/>
    <property type="match status" value="1"/>
</dbReference>
<dbReference type="GeneID" id="117349962"/>
<accession>A0A6P8PER8</accession>
<dbReference type="Gene3D" id="2.60.120.200">
    <property type="match status" value="1"/>
</dbReference>
<comment type="subunit">
    <text evidence="10">Homopentamer. Pentaxin (or pentraxin) have a discoid arrangement of 5 non-covalently bound subunits.</text>
</comment>
<keyword evidence="5 10" id="KW-0732">Signal</keyword>
<comment type="similarity">
    <text evidence="8 10">Belongs to the pentraxin family.</text>
</comment>
<gene>
    <name evidence="13" type="primary">LOC117349962</name>
</gene>
<evidence type="ECO:0000256" key="8">
    <source>
        <dbReference type="ARBA" id="ARBA00038102"/>
    </source>
</evidence>
<dbReference type="SMART" id="SM00159">
    <property type="entry name" value="PTX"/>
    <property type="match status" value="1"/>
</dbReference>
<evidence type="ECO:0000256" key="7">
    <source>
        <dbReference type="ARBA" id="ARBA00023157"/>
    </source>
</evidence>
<dbReference type="InterPro" id="IPR001759">
    <property type="entry name" value="PTX_dom"/>
</dbReference>
<organism evidence="12 13">
    <name type="scientific">Geotrypetes seraphini</name>
    <name type="common">Gaboon caecilian</name>
    <name type="synonym">Caecilia seraphini</name>
    <dbReference type="NCBI Taxonomy" id="260995"/>
    <lineage>
        <taxon>Eukaryota</taxon>
        <taxon>Metazoa</taxon>
        <taxon>Chordata</taxon>
        <taxon>Craniata</taxon>
        <taxon>Vertebrata</taxon>
        <taxon>Euteleostomi</taxon>
        <taxon>Amphibia</taxon>
        <taxon>Gymnophiona</taxon>
        <taxon>Geotrypetes</taxon>
    </lineage>
</organism>
<dbReference type="GO" id="GO:0005576">
    <property type="term" value="C:extracellular region"/>
    <property type="evidence" value="ECO:0007669"/>
    <property type="project" value="UniProtKB-SubCell"/>
</dbReference>
<evidence type="ECO:0000256" key="6">
    <source>
        <dbReference type="ARBA" id="ARBA00022837"/>
    </source>
</evidence>